<dbReference type="SMART" id="SM00490">
    <property type="entry name" value="HELICc"/>
    <property type="match status" value="1"/>
</dbReference>
<dbReference type="GO" id="GO:0016787">
    <property type="term" value="F:hydrolase activity"/>
    <property type="evidence" value="ECO:0007669"/>
    <property type="project" value="UniProtKB-KW"/>
</dbReference>
<evidence type="ECO:0000313" key="13">
    <source>
        <dbReference type="Proteomes" id="UP001153737"/>
    </source>
</evidence>
<keyword evidence="8" id="KW-0539">Nucleus</keyword>
<keyword evidence="5" id="KW-0347">Helicase</keyword>
<keyword evidence="3" id="KW-0547">Nucleotide-binding</keyword>
<evidence type="ECO:0000256" key="4">
    <source>
        <dbReference type="ARBA" id="ARBA00022801"/>
    </source>
</evidence>
<comment type="subcellular location">
    <subcellularLocation>
        <location evidence="1">Nucleus</location>
    </subcellularLocation>
</comment>
<feature type="domain" description="Helicase C-terminal" evidence="11">
    <location>
        <begin position="524"/>
        <end position="674"/>
    </location>
</feature>
<evidence type="ECO:0000256" key="7">
    <source>
        <dbReference type="ARBA" id="ARBA00023054"/>
    </source>
</evidence>
<evidence type="ECO:0000256" key="2">
    <source>
        <dbReference type="ARBA" id="ARBA00007025"/>
    </source>
</evidence>
<dbReference type="InterPro" id="IPR014001">
    <property type="entry name" value="Helicase_ATP-bd"/>
</dbReference>
<accession>A0A9N9WZQ1</accession>
<evidence type="ECO:0000259" key="11">
    <source>
        <dbReference type="PROSITE" id="PS51194"/>
    </source>
</evidence>
<keyword evidence="6" id="KW-0067">ATP-binding</keyword>
<dbReference type="GO" id="GO:0005524">
    <property type="term" value="F:ATP binding"/>
    <property type="evidence" value="ECO:0007669"/>
    <property type="project" value="UniProtKB-KW"/>
</dbReference>
<dbReference type="InterPro" id="IPR001650">
    <property type="entry name" value="Helicase_C-like"/>
</dbReference>
<dbReference type="SMART" id="SM00487">
    <property type="entry name" value="DEXDc"/>
    <property type="match status" value="1"/>
</dbReference>
<sequence length="686" mass="79891">MSDITSESSRDMIMDHPDIEELEMKRALKEKEALEKKLELKKQRAEERKKEEEMALKKRKEKAVKGMKYLLSISEKYSDFFREKIVENKPNPMKPLKELNNKLQPTVEDMKEAVDIRRGGSSSKIKGPTDVRKKLKYFEGGSLRDYQIEGVQWMYGLYENGINGILADEMGLGKTIQVIALIGHLLERGILGPYLIVAPLSTLPNWQSEFARFAPKIPVVLFHGYELERARQYKAIHKKYSIGSHQTLPVVLTSYQIPLLERTFMKRFQWQYVIVDEGHRVKNHETQLSQILRSLTSANRLLLTGTPLHNSITELWALLNFLMPHIFNNMDTFASLLMLEDVQDENKLLDQVEKTNIISTLHRVLDPFVLRRLKKEVLNDIVPKKEINIYCPLSKLQRDLYSYVIEKNITLLKGQVEEEPLDIWQPRKKRKCAKIRTYYENVEEDDFSDYEEEFLKNEEKMLNMKIERSQYPFVTRLTMHNSMMMFRKIVDHPYLVHFPLDPNCEKKALLVNENLVTSSGKMMVLDVMLSKLKKNGHKVLIFSTLCMTLDLIEEFMIMRDYNYRRLDGAIRLQERGEAINEFNNDPDILAFLVSTRAGGLGLNLTGADTVIFFDRDWNPQADIQAQDRCHRIGQTRPVMVYTLVTKNTIDEQVIDKGYQKRILEKLVIKDDHGAVAFVCSVIVHVI</sequence>
<evidence type="ECO:0000256" key="6">
    <source>
        <dbReference type="ARBA" id="ARBA00022840"/>
    </source>
</evidence>
<dbReference type="EMBL" id="OU896707">
    <property type="protein sequence ID" value="CAG9812673.1"/>
    <property type="molecule type" value="Genomic_DNA"/>
</dbReference>
<evidence type="ECO:0000256" key="5">
    <source>
        <dbReference type="ARBA" id="ARBA00022806"/>
    </source>
</evidence>
<dbReference type="PANTHER" id="PTHR10799">
    <property type="entry name" value="SNF2/RAD54 HELICASE FAMILY"/>
    <property type="match status" value="1"/>
</dbReference>
<feature type="coiled-coil region" evidence="9">
    <location>
        <begin position="19"/>
        <end position="62"/>
    </location>
</feature>
<dbReference type="CDD" id="cd18793">
    <property type="entry name" value="SF2_C_SNF"/>
    <property type="match status" value="1"/>
</dbReference>
<dbReference type="GO" id="GO:0004386">
    <property type="term" value="F:helicase activity"/>
    <property type="evidence" value="ECO:0007669"/>
    <property type="project" value="UniProtKB-KW"/>
</dbReference>
<organism evidence="12 13">
    <name type="scientific">Phaedon cochleariae</name>
    <name type="common">Mustard beetle</name>
    <dbReference type="NCBI Taxonomy" id="80249"/>
    <lineage>
        <taxon>Eukaryota</taxon>
        <taxon>Metazoa</taxon>
        <taxon>Ecdysozoa</taxon>
        <taxon>Arthropoda</taxon>
        <taxon>Hexapoda</taxon>
        <taxon>Insecta</taxon>
        <taxon>Pterygota</taxon>
        <taxon>Neoptera</taxon>
        <taxon>Endopterygota</taxon>
        <taxon>Coleoptera</taxon>
        <taxon>Polyphaga</taxon>
        <taxon>Cucujiformia</taxon>
        <taxon>Chrysomeloidea</taxon>
        <taxon>Chrysomelidae</taxon>
        <taxon>Chrysomelinae</taxon>
        <taxon>Chrysomelini</taxon>
        <taxon>Phaedon</taxon>
    </lineage>
</organism>
<dbReference type="InterPro" id="IPR049730">
    <property type="entry name" value="SNF2/RAD54-like_C"/>
</dbReference>
<keyword evidence="7 9" id="KW-0175">Coiled coil</keyword>
<evidence type="ECO:0000256" key="9">
    <source>
        <dbReference type="SAM" id="Coils"/>
    </source>
</evidence>
<proteinExistence type="inferred from homology"/>
<evidence type="ECO:0000256" key="1">
    <source>
        <dbReference type="ARBA" id="ARBA00004123"/>
    </source>
</evidence>
<dbReference type="PROSITE" id="PS51194">
    <property type="entry name" value="HELICASE_CTER"/>
    <property type="match status" value="1"/>
</dbReference>
<dbReference type="Gene3D" id="3.40.50.10810">
    <property type="entry name" value="Tandem AAA-ATPase domain"/>
    <property type="match status" value="1"/>
</dbReference>
<dbReference type="PROSITE" id="PS51192">
    <property type="entry name" value="HELICASE_ATP_BIND_1"/>
    <property type="match status" value="1"/>
</dbReference>
<dbReference type="GO" id="GO:0005634">
    <property type="term" value="C:nucleus"/>
    <property type="evidence" value="ECO:0007669"/>
    <property type="project" value="UniProtKB-SubCell"/>
</dbReference>
<dbReference type="Proteomes" id="UP001153737">
    <property type="component" value="Chromosome 1"/>
</dbReference>
<dbReference type="InterPro" id="IPR000330">
    <property type="entry name" value="SNF2_N"/>
</dbReference>
<keyword evidence="4" id="KW-0378">Hydrolase</keyword>
<dbReference type="SUPFAM" id="SSF52540">
    <property type="entry name" value="P-loop containing nucleoside triphosphate hydrolases"/>
    <property type="match status" value="2"/>
</dbReference>
<dbReference type="InterPro" id="IPR027417">
    <property type="entry name" value="P-loop_NTPase"/>
</dbReference>
<name>A0A9N9WZQ1_PHACE</name>
<dbReference type="OrthoDB" id="448448at2759"/>
<dbReference type="FunFam" id="3.40.50.10810:FF:000015">
    <property type="entry name" value="lymphoid-specific helicase isoform X1"/>
    <property type="match status" value="1"/>
</dbReference>
<dbReference type="Pfam" id="PF00176">
    <property type="entry name" value="SNF2-rel_dom"/>
    <property type="match status" value="1"/>
</dbReference>
<dbReference type="AlphaFoldDB" id="A0A9N9WZQ1"/>
<evidence type="ECO:0000259" key="10">
    <source>
        <dbReference type="PROSITE" id="PS51192"/>
    </source>
</evidence>
<dbReference type="InterPro" id="IPR038718">
    <property type="entry name" value="SNF2-like_sf"/>
</dbReference>
<dbReference type="Pfam" id="PF00271">
    <property type="entry name" value="Helicase_C"/>
    <property type="match status" value="1"/>
</dbReference>
<evidence type="ECO:0000256" key="3">
    <source>
        <dbReference type="ARBA" id="ARBA00022741"/>
    </source>
</evidence>
<comment type="similarity">
    <text evidence="2">Belongs to the SNF2/RAD54 helicase family.</text>
</comment>
<dbReference type="Gene3D" id="3.40.50.300">
    <property type="entry name" value="P-loop containing nucleotide triphosphate hydrolases"/>
    <property type="match status" value="1"/>
</dbReference>
<reference evidence="12" key="1">
    <citation type="submission" date="2022-01" db="EMBL/GenBank/DDBJ databases">
        <authorList>
            <person name="King R."/>
        </authorList>
    </citation>
    <scope>NUCLEOTIDE SEQUENCE</scope>
</reference>
<gene>
    <name evidence="12" type="ORF">PHAECO_LOCUS211</name>
</gene>
<evidence type="ECO:0000256" key="8">
    <source>
        <dbReference type="ARBA" id="ARBA00023242"/>
    </source>
</evidence>
<feature type="domain" description="Helicase ATP-binding" evidence="10">
    <location>
        <begin position="155"/>
        <end position="325"/>
    </location>
</feature>
<keyword evidence="13" id="KW-1185">Reference proteome</keyword>
<evidence type="ECO:0000313" key="12">
    <source>
        <dbReference type="EMBL" id="CAG9812673.1"/>
    </source>
</evidence>
<reference evidence="12" key="2">
    <citation type="submission" date="2022-10" db="EMBL/GenBank/DDBJ databases">
        <authorList>
            <consortium name="ENA_rothamsted_submissions"/>
            <consortium name="culmorum"/>
            <person name="King R."/>
        </authorList>
    </citation>
    <scope>NUCLEOTIDE SEQUENCE</scope>
</reference>
<protein>
    <submittedName>
        <fullName evidence="12">Uncharacterized protein</fullName>
    </submittedName>
</protein>